<feature type="region of interest" description="Disordered" evidence="1">
    <location>
        <begin position="190"/>
        <end position="212"/>
    </location>
</feature>
<sequence length="390" mass="45449">MGSENDLKQIKALIESQEKIRIGRSKNVQYGEAKLKWISNDPEKYESELQGFLPDKLNSKFILTFLSPAIIYNEYGFSSASISTLREYLAESLNFETLNLTVDDISIIKSFKRTEVVENFVGKWFLKKPSENLIKAGSCFEIKIQVTDDQFDKDIKESLLKLQKTGIGERTGEGFGRFAINLQKKEKYELNKSEDEEKEDGPREDVRKPDGEIPDMVKGIVKDVILNSYKTRIEAKALEDCSGFLKEKSRIPSNSLLGKLDLMLRDSESPEKFMMAFETFPQLTKNKLDRCRNKEMKETLYSFLVPRKDNSKDKKDVAVSKDLYKKKEYEIFPQFDEDYDLNEACILISFDPKEDEDTRSSLYFHYWITFLTKMRKESKKTPVVRERREN</sequence>
<dbReference type="EMBL" id="CP042908">
    <property type="protein sequence ID" value="QIB90857.1"/>
    <property type="molecule type" value="Genomic_DNA"/>
</dbReference>
<dbReference type="AlphaFoldDB" id="A0A6C0VHC3"/>
<dbReference type="Proteomes" id="UP000467371">
    <property type="component" value="Chromosome"/>
</dbReference>
<evidence type="ECO:0000313" key="2">
    <source>
        <dbReference type="EMBL" id="QIB90857.1"/>
    </source>
</evidence>
<feature type="compositionally biased region" description="Basic and acidic residues" evidence="1">
    <location>
        <begin position="190"/>
        <end position="211"/>
    </location>
</feature>
<organism evidence="2 3">
    <name type="scientific">Methanosarcina mazei</name>
    <name type="common">Methanosarcina frisia</name>
    <dbReference type="NCBI Taxonomy" id="2209"/>
    <lineage>
        <taxon>Archaea</taxon>
        <taxon>Methanobacteriati</taxon>
        <taxon>Methanobacteriota</taxon>
        <taxon>Stenosarchaea group</taxon>
        <taxon>Methanomicrobia</taxon>
        <taxon>Methanosarcinales</taxon>
        <taxon>Methanosarcinaceae</taxon>
        <taxon>Methanosarcina</taxon>
    </lineage>
</organism>
<reference evidence="2 3" key="1">
    <citation type="journal article" date="2020" name="Environ. Microbiol. Rep.">
        <title>Redox cycling of Fe(II) and Fe(III) in magnetite accelerates aceticlastic methanogenesis by Methanosarcina mazei.</title>
        <authorList>
            <person name="Wang H."/>
            <person name="Byrne J.M."/>
            <person name="Liu P."/>
            <person name="Liu J."/>
            <person name="Dong X."/>
            <person name="Lu Y."/>
        </authorList>
    </citation>
    <scope>NUCLEOTIDE SEQUENCE [LARGE SCALE GENOMIC DNA]</scope>
    <source>
        <strain evidence="3">zm-15</strain>
    </source>
</reference>
<accession>A0A6C0VHC3</accession>
<gene>
    <name evidence="2" type="ORF">FQU78_07105</name>
</gene>
<protein>
    <submittedName>
        <fullName evidence="2">Uncharacterized protein</fullName>
    </submittedName>
</protein>
<evidence type="ECO:0000313" key="3">
    <source>
        <dbReference type="Proteomes" id="UP000467371"/>
    </source>
</evidence>
<proteinExistence type="predicted"/>
<name>A0A6C0VHC3_METMZ</name>
<evidence type="ECO:0000256" key="1">
    <source>
        <dbReference type="SAM" id="MobiDB-lite"/>
    </source>
</evidence>